<comment type="subcellular location">
    <subcellularLocation>
        <location evidence="1">Cytoplasm</location>
    </subcellularLocation>
</comment>
<gene>
    <name evidence="1" type="primary">rsmJ</name>
    <name evidence="3" type="ORF">LIN78_09535</name>
</gene>
<accession>A0ABS8D6I9</accession>
<comment type="catalytic activity">
    <reaction evidence="1">
        <text>guanosine(1516) in 16S rRNA + S-adenosyl-L-methionine = N(2)-methylguanosine(1516) in 16S rRNA + S-adenosyl-L-homocysteine + H(+)</text>
        <dbReference type="Rhea" id="RHEA:43220"/>
        <dbReference type="Rhea" id="RHEA-COMP:10412"/>
        <dbReference type="Rhea" id="RHEA-COMP:10413"/>
        <dbReference type="ChEBI" id="CHEBI:15378"/>
        <dbReference type="ChEBI" id="CHEBI:57856"/>
        <dbReference type="ChEBI" id="CHEBI:59789"/>
        <dbReference type="ChEBI" id="CHEBI:74269"/>
        <dbReference type="ChEBI" id="CHEBI:74481"/>
        <dbReference type="EC" id="2.1.1.242"/>
    </reaction>
</comment>
<organism evidence="3 4">
    <name type="scientific">Leeia speluncae</name>
    <dbReference type="NCBI Taxonomy" id="2884804"/>
    <lineage>
        <taxon>Bacteria</taxon>
        <taxon>Pseudomonadati</taxon>
        <taxon>Pseudomonadota</taxon>
        <taxon>Betaproteobacteria</taxon>
        <taxon>Neisseriales</taxon>
        <taxon>Leeiaceae</taxon>
        <taxon>Leeia</taxon>
    </lineage>
</organism>
<comment type="caution">
    <text evidence="1">Lacks conserved residue(s) required for the propagation of feature annotation.</text>
</comment>
<proteinExistence type="inferred from homology"/>
<comment type="caution">
    <text evidence="3">The sequence shown here is derived from an EMBL/GenBank/DDBJ whole genome shotgun (WGS) entry which is preliminary data.</text>
</comment>
<evidence type="ECO:0000256" key="1">
    <source>
        <dbReference type="HAMAP-Rule" id="MF_01523"/>
    </source>
</evidence>
<keyword evidence="1 3" id="KW-0489">Methyltransferase</keyword>
<dbReference type="Gene3D" id="3.40.50.150">
    <property type="entry name" value="Vaccinia Virus protein VP39"/>
    <property type="match status" value="1"/>
</dbReference>
<dbReference type="EC" id="2.1.1.242" evidence="1"/>
<comment type="similarity">
    <text evidence="1">Belongs to the methyltransferase superfamily. RsmJ family.</text>
</comment>
<keyword evidence="1" id="KW-0963">Cytoplasm</keyword>
<comment type="function">
    <text evidence="1">Specifically methylates the guanosine in position 1516 of 16S rRNA.</text>
</comment>
<feature type="binding site" evidence="1">
    <location>
        <position position="187"/>
    </location>
    <ligand>
        <name>S-adenosyl-L-methionine</name>
        <dbReference type="ChEBI" id="CHEBI:59789"/>
    </ligand>
</feature>
<evidence type="ECO:0000256" key="2">
    <source>
        <dbReference type="SAM" id="MobiDB-lite"/>
    </source>
</evidence>
<keyword evidence="1" id="KW-0698">rRNA processing</keyword>
<name>A0ABS8D6I9_9NEIS</name>
<dbReference type="EMBL" id="JAJBZT010000004">
    <property type="protein sequence ID" value="MCB6183787.1"/>
    <property type="molecule type" value="Genomic_DNA"/>
</dbReference>
<dbReference type="GO" id="GO:0008168">
    <property type="term" value="F:methyltransferase activity"/>
    <property type="evidence" value="ECO:0007669"/>
    <property type="project" value="UniProtKB-KW"/>
</dbReference>
<protein>
    <recommendedName>
        <fullName evidence="1">Ribosomal RNA small subunit methyltransferase J</fullName>
        <ecNumber evidence="1">2.1.1.242</ecNumber>
    </recommendedName>
    <alternativeName>
        <fullName evidence="1">16S rRNA m2G1516 methyltransferase</fullName>
    </alternativeName>
    <alternativeName>
        <fullName evidence="1">rRNA (guanine-N(2)-)-methyltransferase</fullName>
    </alternativeName>
</protein>
<sequence length="266" mass="28494">MTNENMINDLSAQLPLFSSAALSELGKEISVTYGFEWCSQAEPSGDLAFWLMLDELGLQLMSGGPQAPGPLKVEFAEGAHEHRRKFGGGAGQPVARAVGAKAGEQLTVLDATAGLGGDAYVLASLGCHVTLCERTALAAALLEDGLRRAIHDAEVGHIIQRMTLNHVDAHEFLAKQAPASFDVVFLDPMFPEKGKQAKAKKSMFIFQQLLSGDPDADSLLDLARRVAKKRVVVKRPKQAPFLAGLKPSGSQSGESTRFDLYAPIKP</sequence>
<dbReference type="RefSeq" id="WP_227180557.1">
    <property type="nucleotide sequence ID" value="NZ_JAJBZT010000004.1"/>
</dbReference>
<evidence type="ECO:0000313" key="3">
    <source>
        <dbReference type="EMBL" id="MCB6183787.1"/>
    </source>
</evidence>
<dbReference type="Proteomes" id="UP001165395">
    <property type="component" value="Unassembled WGS sequence"/>
</dbReference>
<dbReference type="PANTHER" id="PTHR36112:SF1">
    <property type="entry name" value="RIBOSOMAL RNA SMALL SUBUNIT METHYLTRANSFERASE J"/>
    <property type="match status" value="1"/>
</dbReference>
<dbReference type="SUPFAM" id="SSF53335">
    <property type="entry name" value="S-adenosyl-L-methionine-dependent methyltransferases"/>
    <property type="match status" value="1"/>
</dbReference>
<dbReference type="PANTHER" id="PTHR36112">
    <property type="entry name" value="RIBOSOMAL RNA SMALL SUBUNIT METHYLTRANSFERASE J"/>
    <property type="match status" value="1"/>
</dbReference>
<keyword evidence="1" id="KW-0808">Transferase</keyword>
<dbReference type="CDD" id="cd02440">
    <property type="entry name" value="AdoMet_MTases"/>
    <property type="match status" value="1"/>
</dbReference>
<dbReference type="HAMAP" id="MF_01523">
    <property type="entry name" value="16SrRNA_methyltr_J"/>
    <property type="match status" value="1"/>
</dbReference>
<reference evidence="3" key="1">
    <citation type="submission" date="2021-10" db="EMBL/GenBank/DDBJ databases">
        <title>The complete genome sequence of Leeia sp. TBRC 13508.</title>
        <authorList>
            <person name="Charoenyingcharoen P."/>
            <person name="Yukphan P."/>
        </authorList>
    </citation>
    <scope>NUCLEOTIDE SEQUENCE</scope>
    <source>
        <strain evidence="3">TBRC 13508</strain>
    </source>
</reference>
<dbReference type="GO" id="GO:0032259">
    <property type="term" value="P:methylation"/>
    <property type="evidence" value="ECO:0007669"/>
    <property type="project" value="UniProtKB-KW"/>
</dbReference>
<keyword evidence="1" id="KW-0949">S-adenosyl-L-methionine</keyword>
<evidence type="ECO:0000313" key="4">
    <source>
        <dbReference type="Proteomes" id="UP001165395"/>
    </source>
</evidence>
<keyword evidence="4" id="KW-1185">Reference proteome</keyword>
<dbReference type="InterPro" id="IPR007536">
    <property type="entry name" value="16SrRNA_methylTrfase_J"/>
</dbReference>
<feature type="binding site" evidence="1">
    <location>
        <begin position="133"/>
        <end position="134"/>
    </location>
    <ligand>
        <name>S-adenosyl-L-methionine</name>
        <dbReference type="ChEBI" id="CHEBI:59789"/>
    </ligand>
</feature>
<dbReference type="Pfam" id="PF04445">
    <property type="entry name" value="SAM_MT"/>
    <property type="match status" value="1"/>
</dbReference>
<feature type="region of interest" description="Disordered" evidence="2">
    <location>
        <begin position="241"/>
        <end position="266"/>
    </location>
</feature>
<dbReference type="InterPro" id="IPR029063">
    <property type="entry name" value="SAM-dependent_MTases_sf"/>
</dbReference>